<organism evidence="2 3">
    <name type="scientific">Protomyces lactucae-debilis</name>
    <dbReference type="NCBI Taxonomy" id="2754530"/>
    <lineage>
        <taxon>Eukaryota</taxon>
        <taxon>Fungi</taxon>
        <taxon>Dikarya</taxon>
        <taxon>Ascomycota</taxon>
        <taxon>Taphrinomycotina</taxon>
        <taxon>Taphrinomycetes</taxon>
        <taxon>Taphrinales</taxon>
        <taxon>Protomycetaceae</taxon>
        <taxon>Protomyces</taxon>
    </lineage>
</organism>
<dbReference type="Gene3D" id="3.40.50.10540">
    <property type="entry name" value="Crotonobetainyl-coa:carnitine coa-transferase, domain 1"/>
    <property type="match status" value="1"/>
</dbReference>
<name>A0A1Y2EVF3_PROLT</name>
<evidence type="ECO:0000313" key="3">
    <source>
        <dbReference type="Proteomes" id="UP000193685"/>
    </source>
</evidence>
<dbReference type="InterPro" id="IPR044855">
    <property type="entry name" value="CoA-Trfase_III_dom3_sf"/>
</dbReference>
<dbReference type="PANTHER" id="PTHR48228:SF5">
    <property type="entry name" value="ALPHA-METHYLACYL-COA RACEMASE"/>
    <property type="match status" value="1"/>
</dbReference>
<dbReference type="InterPro" id="IPR050509">
    <property type="entry name" value="CoA-transferase_III"/>
</dbReference>
<comment type="similarity">
    <text evidence="1">Belongs to the CoA-transferase III family.</text>
</comment>
<accession>A0A1Y2EVF3</accession>
<comment type="caution">
    <text evidence="2">The sequence shown here is derived from an EMBL/GenBank/DDBJ whole genome shotgun (WGS) entry which is preliminary data.</text>
</comment>
<dbReference type="OrthoDB" id="16747at2759"/>
<evidence type="ECO:0000256" key="1">
    <source>
        <dbReference type="ARBA" id="ARBA00008383"/>
    </source>
</evidence>
<dbReference type="AlphaFoldDB" id="A0A1Y2EVF3"/>
<sequence>MSPAQGPLHGLRVVEMAGLAPAPFAGLVLSDFGADVVRIDRKGASSSDSLTRGKRSIALNLKDSQDLATVKALVSKADILIEGYRPGVMESLGLGPEVLCKLNPRLVYARLTGFRRTGTWGKAAGHDINYLSLSGALSALGPAMPEPPLPPGNLVADFAGGGLSCVVGILLALQSRNTTGNGTVVEQNMVDGVQYLATFVRHAQKGPMWGEPRGNNILDGGCPYYSCYTTKDGGFMAVGCLEPQFFKLFIEQLGVSKEIVDMDRFDRDNWPAMRAVYANRFKEQTTAEWCKVYDGTDACVTPVLDEIEYAGVPVSVGGYKGGYGVWS</sequence>
<dbReference type="RefSeq" id="XP_040722121.1">
    <property type="nucleotide sequence ID" value="XM_040871654.1"/>
</dbReference>
<proteinExistence type="inferred from homology"/>
<dbReference type="GO" id="GO:0016740">
    <property type="term" value="F:transferase activity"/>
    <property type="evidence" value="ECO:0007669"/>
    <property type="project" value="UniProtKB-KW"/>
</dbReference>
<dbReference type="Pfam" id="PF02515">
    <property type="entry name" value="CoA_transf_3"/>
    <property type="match status" value="1"/>
</dbReference>
<dbReference type="STRING" id="56484.A0A1Y2EVF3"/>
<evidence type="ECO:0000313" key="2">
    <source>
        <dbReference type="EMBL" id="ORY74815.1"/>
    </source>
</evidence>
<dbReference type="OMA" id="VVIDPFR"/>
<dbReference type="InterPro" id="IPR023606">
    <property type="entry name" value="CoA-Trfase_III_dom_1_sf"/>
</dbReference>
<dbReference type="GeneID" id="63788253"/>
<dbReference type="Gene3D" id="3.30.1540.10">
    <property type="entry name" value="formyl-coa transferase, domain 3"/>
    <property type="match status" value="1"/>
</dbReference>
<dbReference type="InterPro" id="IPR003673">
    <property type="entry name" value="CoA-Trfase_fam_III"/>
</dbReference>
<dbReference type="PANTHER" id="PTHR48228">
    <property type="entry name" value="SUCCINYL-COA--D-CITRAMALATE COA-TRANSFERASE"/>
    <property type="match status" value="1"/>
</dbReference>
<protein>
    <submittedName>
        <fullName evidence="2">CoA-transferase family III domain-containing protein</fullName>
    </submittedName>
</protein>
<dbReference type="SUPFAM" id="SSF89796">
    <property type="entry name" value="CoA-transferase family III (CaiB/BaiF)"/>
    <property type="match status" value="1"/>
</dbReference>
<keyword evidence="3" id="KW-1185">Reference proteome</keyword>
<keyword evidence="2" id="KW-0808">Transferase</keyword>
<reference evidence="2 3" key="1">
    <citation type="submission" date="2016-07" db="EMBL/GenBank/DDBJ databases">
        <title>Pervasive Adenine N6-methylation of Active Genes in Fungi.</title>
        <authorList>
            <consortium name="DOE Joint Genome Institute"/>
            <person name="Mondo S.J."/>
            <person name="Dannebaum R.O."/>
            <person name="Kuo R.C."/>
            <person name="Labutti K."/>
            <person name="Haridas S."/>
            <person name="Kuo A."/>
            <person name="Salamov A."/>
            <person name="Ahrendt S.R."/>
            <person name="Lipzen A."/>
            <person name="Sullivan W."/>
            <person name="Andreopoulos W.B."/>
            <person name="Clum A."/>
            <person name="Lindquist E."/>
            <person name="Daum C."/>
            <person name="Ramamoorthy G.K."/>
            <person name="Gryganskyi A."/>
            <person name="Culley D."/>
            <person name="Magnuson J.K."/>
            <person name="James T.Y."/>
            <person name="O'Malley M.A."/>
            <person name="Stajich J.E."/>
            <person name="Spatafora J.W."/>
            <person name="Visel A."/>
            <person name="Grigoriev I.V."/>
        </authorList>
    </citation>
    <scope>NUCLEOTIDE SEQUENCE [LARGE SCALE GENOMIC DNA]</scope>
    <source>
        <strain evidence="2 3">12-1054</strain>
    </source>
</reference>
<dbReference type="Proteomes" id="UP000193685">
    <property type="component" value="Unassembled WGS sequence"/>
</dbReference>
<gene>
    <name evidence="2" type="ORF">BCR37DRAFT_395667</name>
</gene>
<dbReference type="EMBL" id="MCFI01000028">
    <property type="protein sequence ID" value="ORY74815.1"/>
    <property type="molecule type" value="Genomic_DNA"/>
</dbReference>